<sequence>MKKRVCMLSLSGFIVILDQLTKYLVNVFQPNMVVIPGFFNLTYIKNAGAAFGIFQGKQPFLVGVSLLAMGLLLFLLFHERQEKTGLLLALALILGGTCGNLIDRIRSGMVIDFLLFYIKQYQWPAFNVADSSISIGVGILILVTLLEGRKEKESQERCE</sequence>
<proteinExistence type="inferred from homology"/>
<protein>
    <recommendedName>
        <fullName evidence="9">Lipoprotein signal peptidase</fullName>
        <ecNumber evidence="9">3.4.23.36</ecNumber>
    </recommendedName>
    <alternativeName>
        <fullName evidence="9">Prolipoprotein signal peptidase</fullName>
    </alternativeName>
    <alternativeName>
        <fullName evidence="9">Signal peptidase II</fullName>
        <shortName evidence="9">SPase II</shortName>
    </alternativeName>
</protein>
<evidence type="ECO:0000256" key="7">
    <source>
        <dbReference type="ARBA" id="ARBA00022989"/>
    </source>
</evidence>
<organism evidence="11">
    <name type="scientific">Vecturithrix granuli</name>
    <dbReference type="NCBI Taxonomy" id="1499967"/>
    <lineage>
        <taxon>Bacteria</taxon>
        <taxon>Candidatus Moduliflexota</taxon>
        <taxon>Candidatus Vecturitrichia</taxon>
        <taxon>Candidatus Vecturitrichales</taxon>
        <taxon>Candidatus Vecturitrichaceae</taxon>
        <taxon>Candidatus Vecturithrix</taxon>
    </lineage>
</organism>
<keyword evidence="7 9" id="KW-1133">Transmembrane helix</keyword>
<keyword evidence="12" id="KW-1185">Reference proteome</keyword>
<evidence type="ECO:0000313" key="12">
    <source>
        <dbReference type="Proteomes" id="UP000030661"/>
    </source>
</evidence>
<dbReference type="EMBL" id="DF820464">
    <property type="protein sequence ID" value="GAK56119.1"/>
    <property type="molecule type" value="Genomic_DNA"/>
</dbReference>
<dbReference type="UniPathway" id="UPA00665"/>
<feature type="active site" evidence="9">
    <location>
        <position position="130"/>
    </location>
</feature>
<dbReference type="PRINTS" id="PR00781">
    <property type="entry name" value="LIPOSIGPTASE"/>
</dbReference>
<evidence type="ECO:0000256" key="6">
    <source>
        <dbReference type="ARBA" id="ARBA00022801"/>
    </source>
</evidence>
<feature type="transmembrane region" description="Helical" evidence="9">
    <location>
        <begin position="122"/>
        <end position="146"/>
    </location>
</feature>
<keyword evidence="6 9" id="KW-0378">Hydrolase</keyword>
<keyword evidence="2 9" id="KW-1003">Cell membrane</keyword>
<keyword evidence="5 9" id="KW-0064">Aspartyl protease</keyword>
<keyword evidence="8 9" id="KW-0472">Membrane</keyword>
<comment type="caution">
    <text evidence="9">Lacks conserved residue(s) required for the propagation of feature annotation.</text>
</comment>
<reference evidence="11" key="1">
    <citation type="journal article" date="2015" name="PeerJ">
        <title>First genomic representation of candidate bacterial phylum KSB3 points to enhanced environmental sensing as a trigger of wastewater bulking.</title>
        <authorList>
            <person name="Sekiguchi Y."/>
            <person name="Ohashi A."/>
            <person name="Parks D.H."/>
            <person name="Yamauchi T."/>
            <person name="Tyson G.W."/>
            <person name="Hugenholtz P."/>
        </authorList>
    </citation>
    <scope>NUCLEOTIDE SEQUENCE [LARGE SCALE GENOMIC DNA]</scope>
</reference>
<dbReference type="PANTHER" id="PTHR33695">
    <property type="entry name" value="LIPOPROTEIN SIGNAL PEPTIDASE"/>
    <property type="match status" value="1"/>
</dbReference>
<dbReference type="AlphaFoldDB" id="A0A081BUW4"/>
<dbReference type="GO" id="GO:0004190">
    <property type="term" value="F:aspartic-type endopeptidase activity"/>
    <property type="evidence" value="ECO:0007669"/>
    <property type="project" value="UniProtKB-UniRule"/>
</dbReference>
<evidence type="ECO:0000256" key="9">
    <source>
        <dbReference type="HAMAP-Rule" id="MF_00161"/>
    </source>
</evidence>
<evidence type="ECO:0000313" key="11">
    <source>
        <dbReference type="EMBL" id="GAK56119.1"/>
    </source>
</evidence>
<comment type="subcellular location">
    <subcellularLocation>
        <location evidence="9">Cell membrane</location>
        <topology evidence="9">Multi-pass membrane protein</topology>
    </subcellularLocation>
</comment>
<feature type="active site" evidence="9">
    <location>
        <position position="112"/>
    </location>
</feature>
<keyword evidence="11" id="KW-0449">Lipoprotein</keyword>
<dbReference type="GO" id="GO:0005886">
    <property type="term" value="C:plasma membrane"/>
    <property type="evidence" value="ECO:0007669"/>
    <property type="project" value="UniProtKB-SubCell"/>
</dbReference>
<dbReference type="EC" id="3.4.23.36" evidence="9"/>
<comment type="pathway">
    <text evidence="9">Protein modification; lipoprotein biosynthesis (signal peptide cleavage).</text>
</comment>
<comment type="function">
    <text evidence="9">This protein specifically catalyzes the removal of signal peptides from prolipoproteins.</text>
</comment>
<comment type="catalytic activity">
    <reaction evidence="9">
        <text>Release of signal peptides from bacterial membrane prolipoproteins. Hydrolyzes -Xaa-Yaa-Zaa-|-(S,diacylglyceryl)Cys-, in which Xaa is hydrophobic (preferably Leu), and Yaa (Ala or Ser) and Zaa (Gly or Ala) have small, neutral side chains.</text>
        <dbReference type="EC" id="3.4.23.36"/>
    </reaction>
</comment>
<dbReference type="HAMAP" id="MF_00161">
    <property type="entry name" value="LspA"/>
    <property type="match status" value="1"/>
</dbReference>
<dbReference type="GO" id="GO:0006508">
    <property type="term" value="P:proteolysis"/>
    <property type="evidence" value="ECO:0007669"/>
    <property type="project" value="UniProtKB-KW"/>
</dbReference>
<name>A0A081BUW4_VECG1</name>
<dbReference type="InterPro" id="IPR001872">
    <property type="entry name" value="Peptidase_A8"/>
</dbReference>
<dbReference type="Pfam" id="PF01252">
    <property type="entry name" value="Peptidase_A8"/>
    <property type="match status" value="1"/>
</dbReference>
<evidence type="ECO:0000256" key="8">
    <source>
        <dbReference type="ARBA" id="ARBA00023136"/>
    </source>
</evidence>
<evidence type="ECO:0000256" key="10">
    <source>
        <dbReference type="RuleBase" id="RU004181"/>
    </source>
</evidence>
<evidence type="ECO:0000256" key="3">
    <source>
        <dbReference type="ARBA" id="ARBA00022670"/>
    </source>
</evidence>
<evidence type="ECO:0000256" key="5">
    <source>
        <dbReference type="ARBA" id="ARBA00022750"/>
    </source>
</evidence>
<accession>A0A081BUW4</accession>
<keyword evidence="3 9" id="KW-0645">Protease</keyword>
<evidence type="ECO:0000256" key="2">
    <source>
        <dbReference type="ARBA" id="ARBA00022475"/>
    </source>
</evidence>
<dbReference type="STRING" id="1499967.U27_03081"/>
<dbReference type="PANTHER" id="PTHR33695:SF1">
    <property type="entry name" value="LIPOPROTEIN SIGNAL PEPTIDASE"/>
    <property type="match status" value="1"/>
</dbReference>
<dbReference type="NCBIfam" id="TIGR00077">
    <property type="entry name" value="lspA"/>
    <property type="match status" value="1"/>
</dbReference>
<keyword evidence="4 9" id="KW-0812">Transmembrane</keyword>
<dbReference type="eggNOG" id="COG0597">
    <property type="taxonomic scope" value="Bacteria"/>
</dbReference>
<feature type="transmembrane region" description="Helical" evidence="9">
    <location>
        <begin position="60"/>
        <end position="77"/>
    </location>
</feature>
<evidence type="ECO:0000256" key="1">
    <source>
        <dbReference type="ARBA" id="ARBA00006139"/>
    </source>
</evidence>
<gene>
    <name evidence="9" type="primary">lspA</name>
    <name evidence="11" type="ORF">U27_03081</name>
</gene>
<dbReference type="HOGENOM" id="CLU_083252_3_4_0"/>
<feature type="transmembrane region" description="Helical" evidence="9">
    <location>
        <begin position="84"/>
        <end position="102"/>
    </location>
</feature>
<evidence type="ECO:0000256" key="4">
    <source>
        <dbReference type="ARBA" id="ARBA00022692"/>
    </source>
</evidence>
<dbReference type="Proteomes" id="UP000030661">
    <property type="component" value="Unassembled WGS sequence"/>
</dbReference>
<comment type="similarity">
    <text evidence="1 9 10">Belongs to the peptidase A8 family.</text>
</comment>